<evidence type="ECO:0000313" key="3">
    <source>
        <dbReference type="EMBL" id="QHU30258.1"/>
    </source>
</evidence>
<reference evidence="3" key="1">
    <citation type="journal article" date="2020" name="Nature">
        <title>Giant virus diversity and host interactions through global metagenomics.</title>
        <authorList>
            <person name="Schulz F."/>
            <person name="Roux S."/>
            <person name="Paez-Espino D."/>
            <person name="Jungbluth S."/>
            <person name="Walsh D.A."/>
            <person name="Denef V.J."/>
            <person name="McMahon K.D."/>
            <person name="Konstantinidis K.T."/>
            <person name="Eloe-Fadrosh E.A."/>
            <person name="Kyrpides N.C."/>
            <person name="Woyke T."/>
        </authorList>
    </citation>
    <scope>NUCLEOTIDE SEQUENCE</scope>
    <source>
        <strain evidence="3">GVMAG-M-3300027833-11</strain>
    </source>
</reference>
<feature type="domain" description="J" evidence="2">
    <location>
        <begin position="5"/>
        <end position="71"/>
    </location>
</feature>
<dbReference type="AlphaFoldDB" id="A0A6C0LK32"/>
<dbReference type="EMBL" id="MN740504">
    <property type="protein sequence ID" value="QHU30258.1"/>
    <property type="molecule type" value="Genomic_DNA"/>
</dbReference>
<protein>
    <recommendedName>
        <fullName evidence="2">J domain-containing protein</fullName>
    </recommendedName>
</protein>
<dbReference type="PANTHER" id="PTHR24078">
    <property type="entry name" value="DNAJ HOMOLOG SUBFAMILY C MEMBER"/>
    <property type="match status" value="1"/>
</dbReference>
<dbReference type="GO" id="GO:0051082">
    <property type="term" value="F:unfolded protein binding"/>
    <property type="evidence" value="ECO:0007669"/>
    <property type="project" value="InterPro"/>
</dbReference>
<dbReference type="GO" id="GO:0005829">
    <property type="term" value="C:cytosol"/>
    <property type="evidence" value="ECO:0007669"/>
    <property type="project" value="TreeGrafter"/>
</dbReference>
<dbReference type="InterPro" id="IPR051339">
    <property type="entry name" value="DnaJ_subfamily_B"/>
</dbReference>
<accession>A0A6C0LK32</accession>
<dbReference type="InterPro" id="IPR001623">
    <property type="entry name" value="DnaJ_domain"/>
</dbReference>
<dbReference type="SUPFAM" id="SSF49493">
    <property type="entry name" value="HSP40/DnaJ peptide-binding domain"/>
    <property type="match status" value="2"/>
</dbReference>
<dbReference type="PANTHER" id="PTHR24078:SF553">
    <property type="entry name" value="DNAJ HOMOLOG SUBFAMILY B MEMBER 5"/>
    <property type="match status" value="1"/>
</dbReference>
<dbReference type="GO" id="GO:0006457">
    <property type="term" value="P:protein folding"/>
    <property type="evidence" value="ECO:0007669"/>
    <property type="project" value="InterPro"/>
</dbReference>
<dbReference type="SUPFAM" id="SSF46565">
    <property type="entry name" value="Chaperone J-domain"/>
    <property type="match status" value="1"/>
</dbReference>
<organism evidence="3">
    <name type="scientific">viral metagenome</name>
    <dbReference type="NCBI Taxonomy" id="1070528"/>
    <lineage>
        <taxon>unclassified sequences</taxon>
        <taxon>metagenomes</taxon>
        <taxon>organismal metagenomes</taxon>
    </lineage>
</organism>
<dbReference type="GO" id="GO:0051087">
    <property type="term" value="F:protein-folding chaperone binding"/>
    <property type="evidence" value="ECO:0007669"/>
    <property type="project" value="TreeGrafter"/>
</dbReference>
<keyword evidence="1" id="KW-0143">Chaperone</keyword>
<name>A0A6C0LK32_9ZZZZ</name>
<evidence type="ECO:0000256" key="1">
    <source>
        <dbReference type="ARBA" id="ARBA00023186"/>
    </source>
</evidence>
<dbReference type="Gene3D" id="1.10.287.110">
    <property type="entry name" value="DnaJ domain"/>
    <property type="match status" value="1"/>
</dbReference>
<dbReference type="InterPro" id="IPR002939">
    <property type="entry name" value="DnaJ_C"/>
</dbReference>
<dbReference type="PRINTS" id="PR00625">
    <property type="entry name" value="JDOMAIN"/>
</dbReference>
<dbReference type="SMART" id="SM00271">
    <property type="entry name" value="DnaJ"/>
    <property type="match status" value="1"/>
</dbReference>
<dbReference type="Gene3D" id="2.60.260.20">
    <property type="entry name" value="Urease metallochaperone UreE, N-terminal domain"/>
    <property type="match status" value="2"/>
</dbReference>
<dbReference type="Pfam" id="PF01556">
    <property type="entry name" value="DnaJ_C"/>
    <property type="match status" value="1"/>
</dbReference>
<dbReference type="PROSITE" id="PS50076">
    <property type="entry name" value="DNAJ_2"/>
    <property type="match status" value="1"/>
</dbReference>
<dbReference type="CDD" id="cd06257">
    <property type="entry name" value="DnaJ"/>
    <property type="match status" value="1"/>
</dbReference>
<dbReference type="InterPro" id="IPR036869">
    <property type="entry name" value="J_dom_sf"/>
</dbReference>
<dbReference type="Pfam" id="PF00226">
    <property type="entry name" value="DnaJ"/>
    <property type="match status" value="1"/>
</dbReference>
<dbReference type="InterPro" id="IPR008971">
    <property type="entry name" value="HSP40/DnaJ_pept-bd"/>
</dbReference>
<evidence type="ECO:0000259" key="2">
    <source>
        <dbReference type="PROSITE" id="PS50076"/>
    </source>
</evidence>
<dbReference type="CDD" id="cd10747">
    <property type="entry name" value="DnaJ_C"/>
    <property type="match status" value="1"/>
</dbReference>
<sequence length="279" mass="31787">MRLIECYEILGINADASLDEVKKAYRRKSLVHHPDRNNNSADSTNMFQKINEAYEIINKNKQNNADENIFGDGAMNLDTLMKMFADMGNNPSFSQHMNNQLQKPIPIIKRIEISLEQVYSGCMVPIEITRNIKQSGVVREETETLYVDVAKGVDTNEIIVFREKGHIVDDAPGGDIKIFVSVLDHTYFKRSGLDLIYTKRVSLKDALCGVDFEFEHVSGKLYKINNTKGQTILYPGYKKIVPGLGLQRQEHVGNLLIEFEITFPEKLNTEQIDTLKKIM</sequence>
<proteinExistence type="predicted"/>